<protein>
    <recommendedName>
        <fullName evidence="7">Peptidase C15, pyroglutamyl peptidase I-like protein</fullName>
    </recommendedName>
</protein>
<evidence type="ECO:0008006" key="7">
    <source>
        <dbReference type="Google" id="ProtNLM"/>
    </source>
</evidence>
<evidence type="ECO:0000256" key="3">
    <source>
        <dbReference type="ARBA" id="ARBA00022801"/>
    </source>
</evidence>
<comment type="caution">
    <text evidence="5">The sequence shown here is derived from an EMBL/GenBank/DDBJ whole genome shotgun (WGS) entry which is preliminary data.</text>
</comment>
<evidence type="ECO:0000256" key="1">
    <source>
        <dbReference type="ARBA" id="ARBA00006641"/>
    </source>
</evidence>
<dbReference type="PANTHER" id="PTHR23402">
    <property type="entry name" value="PROTEASE FAMILY C15 PYROGLUTAMYL-PEPTIDASE I-RELATED"/>
    <property type="match status" value="1"/>
</dbReference>
<dbReference type="GO" id="GO:0006508">
    <property type="term" value="P:proteolysis"/>
    <property type="evidence" value="ECO:0007669"/>
    <property type="project" value="UniProtKB-KW"/>
</dbReference>
<sequence>MTSPTRPDTIRVLVTGFGPFLDISANPSWSIASSLPRTLSSTTGTPIQLIIPDTPVPAAYHKLLKESATLISQHSPHIVLHIGLAFDRDYFAVEQSALREGYHEFPDIDRKVITRVENKKLFGKGPASLATSLDLESAVDAWQTACARLWLPRKGEGAAQGKGKGGGKGKQEGKKVDVRLSDDVGTYVCGLIYYSSLAEMQKRIGTRDVVFMHIPLLKGEGEEGIGAEVTKELVVALVDVWEARS</sequence>
<dbReference type="InterPro" id="IPR016125">
    <property type="entry name" value="Peptidase_C15-like"/>
</dbReference>
<dbReference type="Pfam" id="PF01470">
    <property type="entry name" value="Peptidase_C15"/>
    <property type="match status" value="1"/>
</dbReference>
<dbReference type="OrthoDB" id="407146at2759"/>
<evidence type="ECO:0000313" key="5">
    <source>
        <dbReference type="EMBL" id="KAJ4350037.1"/>
    </source>
</evidence>
<comment type="similarity">
    <text evidence="1">Belongs to the peptidase C15 family.</text>
</comment>
<dbReference type="GeneID" id="80912188"/>
<dbReference type="EMBL" id="JAPEUX010000006">
    <property type="protein sequence ID" value="KAJ4350037.1"/>
    <property type="molecule type" value="Genomic_DNA"/>
</dbReference>
<keyword evidence="4" id="KW-0788">Thiol protease</keyword>
<dbReference type="InterPro" id="IPR036440">
    <property type="entry name" value="Peptidase_C15-like_sf"/>
</dbReference>
<keyword evidence="2" id="KW-0645">Protease</keyword>
<name>A0A9W8XH60_9PLEO</name>
<dbReference type="Gene3D" id="3.40.630.20">
    <property type="entry name" value="Peptidase C15, pyroglutamyl peptidase I-like"/>
    <property type="match status" value="1"/>
</dbReference>
<reference evidence="5" key="1">
    <citation type="submission" date="2022-10" db="EMBL/GenBank/DDBJ databases">
        <title>Tapping the CABI collections for fungal endophytes: first genome assemblies for Collariella, Neodidymelliopsis, Ascochyta clinopodiicola, Didymella pomorum, Didymosphaeria variabile, Neocosmospora piperis and Neocucurbitaria cava.</title>
        <authorList>
            <person name="Hill R."/>
        </authorList>
    </citation>
    <scope>NUCLEOTIDE SEQUENCE</scope>
    <source>
        <strain evidence="5">IMI 356815</strain>
    </source>
</reference>
<dbReference type="GO" id="GO:0008234">
    <property type="term" value="F:cysteine-type peptidase activity"/>
    <property type="evidence" value="ECO:0007669"/>
    <property type="project" value="UniProtKB-KW"/>
</dbReference>
<evidence type="ECO:0000313" key="6">
    <source>
        <dbReference type="Proteomes" id="UP001140513"/>
    </source>
</evidence>
<evidence type="ECO:0000256" key="2">
    <source>
        <dbReference type="ARBA" id="ARBA00022670"/>
    </source>
</evidence>
<dbReference type="PANTHER" id="PTHR23402:SF1">
    <property type="entry name" value="PYROGLUTAMYL-PEPTIDASE I"/>
    <property type="match status" value="1"/>
</dbReference>
<proteinExistence type="inferred from homology"/>
<dbReference type="AlphaFoldDB" id="A0A9W8XH60"/>
<keyword evidence="6" id="KW-1185">Reference proteome</keyword>
<dbReference type="SUPFAM" id="SSF53182">
    <property type="entry name" value="Pyrrolidone carboxyl peptidase (pyroglutamate aminopeptidase)"/>
    <property type="match status" value="1"/>
</dbReference>
<dbReference type="Proteomes" id="UP001140513">
    <property type="component" value="Unassembled WGS sequence"/>
</dbReference>
<dbReference type="RefSeq" id="XP_056068967.1">
    <property type="nucleotide sequence ID" value="XM_056217411.1"/>
</dbReference>
<accession>A0A9W8XH60</accession>
<evidence type="ECO:0000256" key="4">
    <source>
        <dbReference type="ARBA" id="ARBA00022807"/>
    </source>
</evidence>
<organism evidence="5 6">
    <name type="scientific">Didymosphaeria variabile</name>
    <dbReference type="NCBI Taxonomy" id="1932322"/>
    <lineage>
        <taxon>Eukaryota</taxon>
        <taxon>Fungi</taxon>
        <taxon>Dikarya</taxon>
        <taxon>Ascomycota</taxon>
        <taxon>Pezizomycotina</taxon>
        <taxon>Dothideomycetes</taxon>
        <taxon>Pleosporomycetidae</taxon>
        <taxon>Pleosporales</taxon>
        <taxon>Massarineae</taxon>
        <taxon>Didymosphaeriaceae</taxon>
        <taxon>Didymosphaeria</taxon>
    </lineage>
</organism>
<gene>
    <name evidence="5" type="ORF">N0V89_008658</name>
</gene>
<keyword evidence="3" id="KW-0378">Hydrolase</keyword>